<gene>
    <name evidence="1" type="ORF">ACJDT4_22345</name>
</gene>
<comment type="caution">
    <text evidence="1">The sequence shown here is derived from an EMBL/GenBank/DDBJ whole genome shotgun (WGS) entry which is preliminary data.</text>
</comment>
<protein>
    <submittedName>
        <fullName evidence="1">Uncharacterized protein</fullName>
    </submittedName>
</protein>
<dbReference type="RefSeq" id="WP_406789815.1">
    <property type="nucleotide sequence ID" value="NZ_JBJIAA010000027.1"/>
</dbReference>
<organism evidence="1 2">
    <name type="scientific">Clostridium neuense</name>
    <dbReference type="NCBI Taxonomy" id="1728934"/>
    <lineage>
        <taxon>Bacteria</taxon>
        <taxon>Bacillati</taxon>
        <taxon>Bacillota</taxon>
        <taxon>Clostridia</taxon>
        <taxon>Eubacteriales</taxon>
        <taxon>Clostridiaceae</taxon>
        <taxon>Clostridium</taxon>
    </lineage>
</organism>
<name>A0ABW8TKW9_9CLOT</name>
<proteinExistence type="predicted"/>
<dbReference type="Proteomes" id="UP001623592">
    <property type="component" value="Unassembled WGS sequence"/>
</dbReference>
<evidence type="ECO:0000313" key="2">
    <source>
        <dbReference type="Proteomes" id="UP001623592"/>
    </source>
</evidence>
<sequence>MNSEEKKFFQNLCEICVSDYQVLNSSDLVSALISQVSRLKGIDVPFIRGILYVQIKNRRRNYAHSFNIYKGQVIDAAIYGHALLNKNFQELFPLYVVGNEPEHIEYSVISEVYLDAQFKFNEDFLRNIIYKIDNYRATNIKRFNEIEDSRKKNLFYYK</sequence>
<accession>A0ABW8TKW9</accession>
<keyword evidence="2" id="KW-1185">Reference proteome</keyword>
<dbReference type="EMBL" id="JBJIAA010000027">
    <property type="protein sequence ID" value="MFL0253149.1"/>
    <property type="molecule type" value="Genomic_DNA"/>
</dbReference>
<reference evidence="1 2" key="1">
    <citation type="submission" date="2024-11" db="EMBL/GenBank/DDBJ databases">
        <authorList>
            <person name="Heng Y.C."/>
            <person name="Lim A.C.H."/>
            <person name="Lee J.K.Y."/>
            <person name="Kittelmann S."/>
        </authorList>
    </citation>
    <scope>NUCLEOTIDE SEQUENCE [LARGE SCALE GENOMIC DNA]</scope>
    <source>
        <strain evidence="1 2">WILCCON 0114</strain>
    </source>
</reference>
<evidence type="ECO:0000313" key="1">
    <source>
        <dbReference type="EMBL" id="MFL0253149.1"/>
    </source>
</evidence>